<evidence type="ECO:0000313" key="3">
    <source>
        <dbReference type="EMBL" id="PWR71684.1"/>
    </source>
</evidence>
<dbReference type="EMBL" id="QGMY01000008">
    <property type="protein sequence ID" value="PWR71684.1"/>
    <property type="molecule type" value="Genomic_DNA"/>
</dbReference>
<organism evidence="3 4">
    <name type="scientific">Methanospirillum lacunae</name>
    <dbReference type="NCBI Taxonomy" id="668570"/>
    <lineage>
        <taxon>Archaea</taxon>
        <taxon>Methanobacteriati</taxon>
        <taxon>Methanobacteriota</taxon>
        <taxon>Stenosarchaea group</taxon>
        <taxon>Methanomicrobia</taxon>
        <taxon>Methanomicrobiales</taxon>
        <taxon>Methanospirillaceae</taxon>
        <taxon>Methanospirillum</taxon>
    </lineage>
</organism>
<dbReference type="SUPFAM" id="SSF47413">
    <property type="entry name" value="lambda repressor-like DNA-binding domains"/>
    <property type="match status" value="1"/>
</dbReference>
<keyword evidence="4" id="KW-1185">Reference proteome</keyword>
<dbReference type="PANTHER" id="PTHR46558">
    <property type="entry name" value="TRACRIPTIONAL REGULATORY PROTEIN-RELATED-RELATED"/>
    <property type="match status" value="1"/>
</dbReference>
<dbReference type="OrthoDB" id="67699at2157"/>
<name>A0A2V2MU13_9EURY</name>
<dbReference type="PROSITE" id="PS50943">
    <property type="entry name" value="HTH_CROC1"/>
    <property type="match status" value="1"/>
</dbReference>
<evidence type="ECO:0000259" key="2">
    <source>
        <dbReference type="PROSITE" id="PS50943"/>
    </source>
</evidence>
<dbReference type="PANTHER" id="PTHR46558:SF4">
    <property type="entry name" value="DNA-BIDING PHAGE PROTEIN"/>
    <property type="match status" value="1"/>
</dbReference>
<dbReference type="GeneID" id="97550147"/>
<dbReference type="SMART" id="SM00530">
    <property type="entry name" value="HTH_XRE"/>
    <property type="match status" value="1"/>
</dbReference>
<dbReference type="RefSeq" id="WP_109969303.1">
    <property type="nucleotide sequence ID" value="NZ_CP176093.1"/>
</dbReference>
<evidence type="ECO:0000256" key="1">
    <source>
        <dbReference type="ARBA" id="ARBA00023125"/>
    </source>
</evidence>
<dbReference type="Gene3D" id="1.10.260.40">
    <property type="entry name" value="lambda repressor-like DNA-binding domains"/>
    <property type="match status" value="1"/>
</dbReference>
<comment type="caution">
    <text evidence="3">The sequence shown here is derived from an EMBL/GenBank/DDBJ whole genome shotgun (WGS) entry which is preliminary data.</text>
</comment>
<dbReference type="GO" id="GO:0003677">
    <property type="term" value="F:DNA binding"/>
    <property type="evidence" value="ECO:0007669"/>
    <property type="project" value="UniProtKB-KW"/>
</dbReference>
<dbReference type="Pfam" id="PF01381">
    <property type="entry name" value="HTH_3"/>
    <property type="match status" value="1"/>
</dbReference>
<dbReference type="Proteomes" id="UP000245657">
    <property type="component" value="Unassembled WGS sequence"/>
</dbReference>
<accession>A0A2V2MU13</accession>
<dbReference type="AlphaFoldDB" id="A0A2V2MU13"/>
<dbReference type="InterPro" id="IPR001387">
    <property type="entry name" value="Cro/C1-type_HTH"/>
</dbReference>
<keyword evidence="1" id="KW-0238">DNA-binding</keyword>
<gene>
    <name evidence="3" type="ORF">DK846_12630</name>
</gene>
<proteinExistence type="predicted"/>
<feature type="domain" description="HTH cro/C1-type" evidence="2">
    <location>
        <begin position="5"/>
        <end position="59"/>
    </location>
</feature>
<dbReference type="InterPro" id="IPR010982">
    <property type="entry name" value="Lambda_DNA-bd_dom_sf"/>
</dbReference>
<reference evidence="3 4" key="1">
    <citation type="submission" date="2018-05" db="EMBL/GenBank/DDBJ databases">
        <title>Draft genome of Methanospirillum lacunae Ki8-1.</title>
        <authorList>
            <person name="Dueholm M.S."/>
            <person name="Nielsen P.H."/>
            <person name="Bakmann L.F."/>
            <person name="Otzen D.E."/>
        </authorList>
    </citation>
    <scope>NUCLEOTIDE SEQUENCE [LARGE SCALE GENOMIC DNA]</scope>
    <source>
        <strain evidence="3 4">Ki8-1</strain>
    </source>
</reference>
<sequence length="77" mass="9038">MKNKIRIYRAIHALTQEELARLIGVTRKTVNTIERGKYNPSVDIAYRMAKIFGITIEELFCFEEEGEMKSPEEEWDS</sequence>
<evidence type="ECO:0000313" key="4">
    <source>
        <dbReference type="Proteomes" id="UP000245657"/>
    </source>
</evidence>
<dbReference type="CDD" id="cd00093">
    <property type="entry name" value="HTH_XRE"/>
    <property type="match status" value="1"/>
</dbReference>
<protein>
    <submittedName>
        <fullName evidence="3">Transcriptional regulator</fullName>
    </submittedName>
</protein>